<sequence length="41" mass="4656">MIADIADMKPLIMLALVVVIQNKDRNYQHSGLGLSRSRKCR</sequence>
<dbReference type="Proteomes" id="UP000265566">
    <property type="component" value="Chromosome 2"/>
</dbReference>
<name>A0A396JFS2_MEDTR</name>
<comment type="caution">
    <text evidence="1">The sequence shown here is derived from an EMBL/GenBank/DDBJ whole genome shotgun (WGS) entry which is preliminary data.</text>
</comment>
<protein>
    <submittedName>
        <fullName evidence="1">Uncharacterized protein</fullName>
    </submittedName>
</protein>
<dbReference type="Gramene" id="rna11304">
    <property type="protein sequence ID" value="RHN75143.1"/>
    <property type="gene ID" value="gene11304"/>
</dbReference>
<evidence type="ECO:0000313" key="2">
    <source>
        <dbReference type="Proteomes" id="UP000265566"/>
    </source>
</evidence>
<evidence type="ECO:0000313" key="1">
    <source>
        <dbReference type="EMBL" id="RHN75143.1"/>
    </source>
</evidence>
<dbReference type="EMBL" id="PSQE01000002">
    <property type="protein sequence ID" value="RHN75143.1"/>
    <property type="molecule type" value="Genomic_DNA"/>
</dbReference>
<proteinExistence type="predicted"/>
<dbReference type="AlphaFoldDB" id="A0A396JFS2"/>
<organism evidence="1 2">
    <name type="scientific">Medicago truncatula</name>
    <name type="common">Barrel medic</name>
    <name type="synonym">Medicago tribuloides</name>
    <dbReference type="NCBI Taxonomy" id="3880"/>
    <lineage>
        <taxon>Eukaryota</taxon>
        <taxon>Viridiplantae</taxon>
        <taxon>Streptophyta</taxon>
        <taxon>Embryophyta</taxon>
        <taxon>Tracheophyta</taxon>
        <taxon>Spermatophyta</taxon>
        <taxon>Magnoliopsida</taxon>
        <taxon>eudicotyledons</taxon>
        <taxon>Gunneridae</taxon>
        <taxon>Pentapetalae</taxon>
        <taxon>rosids</taxon>
        <taxon>fabids</taxon>
        <taxon>Fabales</taxon>
        <taxon>Fabaceae</taxon>
        <taxon>Papilionoideae</taxon>
        <taxon>50 kb inversion clade</taxon>
        <taxon>NPAAA clade</taxon>
        <taxon>Hologalegina</taxon>
        <taxon>IRL clade</taxon>
        <taxon>Trifolieae</taxon>
        <taxon>Medicago</taxon>
    </lineage>
</organism>
<accession>A0A396JFS2</accession>
<reference evidence="2" key="1">
    <citation type="journal article" date="2018" name="Nat. Plants">
        <title>Whole-genome landscape of Medicago truncatula symbiotic genes.</title>
        <authorList>
            <person name="Pecrix Y."/>
            <person name="Staton S.E."/>
            <person name="Sallet E."/>
            <person name="Lelandais-Briere C."/>
            <person name="Moreau S."/>
            <person name="Carrere S."/>
            <person name="Blein T."/>
            <person name="Jardinaud M.F."/>
            <person name="Latrasse D."/>
            <person name="Zouine M."/>
            <person name="Zahm M."/>
            <person name="Kreplak J."/>
            <person name="Mayjonade B."/>
            <person name="Satge C."/>
            <person name="Perez M."/>
            <person name="Cauet S."/>
            <person name="Marande W."/>
            <person name="Chantry-Darmon C."/>
            <person name="Lopez-Roques C."/>
            <person name="Bouchez O."/>
            <person name="Berard A."/>
            <person name="Debelle F."/>
            <person name="Munos S."/>
            <person name="Bendahmane A."/>
            <person name="Berges H."/>
            <person name="Niebel A."/>
            <person name="Buitink J."/>
            <person name="Frugier F."/>
            <person name="Benhamed M."/>
            <person name="Crespi M."/>
            <person name="Gouzy J."/>
            <person name="Gamas P."/>
        </authorList>
    </citation>
    <scope>NUCLEOTIDE SEQUENCE [LARGE SCALE GENOMIC DNA]</scope>
    <source>
        <strain evidence="2">cv. Jemalong A17</strain>
    </source>
</reference>
<gene>
    <name evidence="1" type="ORF">MtrunA17_Chr2g0317941</name>
</gene>